<evidence type="ECO:0000313" key="1">
    <source>
        <dbReference type="EMBL" id="QWG04028.1"/>
    </source>
</evidence>
<gene>
    <name evidence="1" type="ORF">KMW28_24360</name>
</gene>
<evidence type="ECO:0000313" key="2">
    <source>
        <dbReference type="Proteomes" id="UP000678679"/>
    </source>
</evidence>
<keyword evidence="2" id="KW-1185">Reference proteome</keyword>
<reference evidence="1 2" key="1">
    <citation type="submission" date="2021-05" db="EMBL/GenBank/DDBJ databases">
        <title>Comparative genomic studies on the polysaccharide-degrading batcterial strains of the Flammeovirga genus.</title>
        <authorList>
            <person name="Zewei F."/>
            <person name="Zheng Z."/>
            <person name="Yu L."/>
            <person name="Ruyue G."/>
            <person name="Yanhong M."/>
            <person name="Yuanyuan C."/>
            <person name="Jingyan G."/>
            <person name="Wenjun H."/>
        </authorList>
    </citation>
    <scope>NUCLEOTIDE SEQUENCE [LARGE SCALE GENOMIC DNA]</scope>
    <source>
        <strain evidence="1 2">NBRC:100898</strain>
    </source>
</reference>
<dbReference type="Proteomes" id="UP000678679">
    <property type="component" value="Chromosome 2"/>
</dbReference>
<dbReference type="AlphaFoldDB" id="A0AAX1NE46"/>
<dbReference type="EMBL" id="CP076133">
    <property type="protein sequence ID" value="QWG04028.1"/>
    <property type="molecule type" value="Genomic_DNA"/>
</dbReference>
<dbReference type="RefSeq" id="WP_169663523.1">
    <property type="nucleotide sequence ID" value="NZ_CP076133.1"/>
</dbReference>
<proteinExistence type="predicted"/>
<organism evidence="1 2">
    <name type="scientific">Flammeovirga yaeyamensis</name>
    <dbReference type="NCBI Taxonomy" id="367791"/>
    <lineage>
        <taxon>Bacteria</taxon>
        <taxon>Pseudomonadati</taxon>
        <taxon>Bacteroidota</taxon>
        <taxon>Cytophagia</taxon>
        <taxon>Cytophagales</taxon>
        <taxon>Flammeovirgaceae</taxon>
        <taxon>Flammeovirga</taxon>
    </lineage>
</organism>
<protein>
    <submittedName>
        <fullName evidence="1">Uncharacterized protein</fullName>
    </submittedName>
</protein>
<accession>A0AAX1NE46</accession>
<name>A0AAX1NE46_9BACT</name>
<sequence>MDKKAKTILFKTYWTSNGWKSVPETSSEDFEYAKSKGLMFDKVSYSIPEVKDFLVDLIAEIPIEKIIKGFLSSLTNKRLDWRSAIASYFNASLVLGDKRDFYIANDSIYQDSDLNVLNFERIKWSGVRHHDLLYNYLDLNLFKNEDISNPTQTDLDIFKNILTCIDTSIEGDYPSKLRDRLKEVMKGSKNERHTLMEILGCCEILLPQSYDRPTTGRHDWAFVEYWRGEDKFNHEIIDKYFKDYIK</sequence>
<dbReference type="KEGG" id="fya:KMW28_24360"/>